<reference evidence="4" key="1">
    <citation type="journal article" date="2019" name="Int. J. Syst. Evol. Microbiol.">
        <title>The Global Catalogue of Microorganisms (GCM) 10K type strain sequencing project: providing services to taxonomists for standard genome sequencing and annotation.</title>
        <authorList>
            <consortium name="The Broad Institute Genomics Platform"/>
            <consortium name="The Broad Institute Genome Sequencing Center for Infectious Disease"/>
            <person name="Wu L."/>
            <person name="Ma J."/>
        </authorList>
    </citation>
    <scope>NUCLEOTIDE SEQUENCE [LARGE SCALE GENOMIC DNA]</scope>
    <source>
        <strain evidence="4">NBRC 108725</strain>
    </source>
</reference>
<evidence type="ECO:0000256" key="2">
    <source>
        <dbReference type="SAM" id="Phobius"/>
    </source>
</evidence>
<dbReference type="InterPro" id="IPR052016">
    <property type="entry name" value="Bact_Sigma-Reg"/>
</dbReference>
<dbReference type="RefSeq" id="WP_286278242.1">
    <property type="nucleotide sequence ID" value="NZ_AP027731.1"/>
</dbReference>
<evidence type="ECO:0000313" key="4">
    <source>
        <dbReference type="Proteomes" id="UP001321498"/>
    </source>
</evidence>
<keyword evidence="2" id="KW-0472">Membrane</keyword>
<dbReference type="PANTHER" id="PTHR43156:SF2">
    <property type="entry name" value="STAGE II SPORULATION PROTEIN E"/>
    <property type="match status" value="1"/>
</dbReference>
<protein>
    <submittedName>
        <fullName evidence="3">Uncharacterized protein</fullName>
    </submittedName>
</protein>
<dbReference type="EMBL" id="AP027731">
    <property type="protein sequence ID" value="BDZ44830.1"/>
    <property type="molecule type" value="Genomic_DNA"/>
</dbReference>
<dbReference type="PANTHER" id="PTHR43156">
    <property type="entry name" value="STAGE II SPORULATION PROTEIN E-RELATED"/>
    <property type="match status" value="1"/>
</dbReference>
<dbReference type="InterPro" id="IPR036457">
    <property type="entry name" value="PPM-type-like_dom_sf"/>
</dbReference>
<name>A0ABN6XIW2_9MICO</name>
<evidence type="ECO:0000313" key="3">
    <source>
        <dbReference type="EMBL" id="BDZ44830.1"/>
    </source>
</evidence>
<keyword evidence="4" id="KW-1185">Reference proteome</keyword>
<evidence type="ECO:0000256" key="1">
    <source>
        <dbReference type="ARBA" id="ARBA00022801"/>
    </source>
</evidence>
<dbReference type="Proteomes" id="UP001321498">
    <property type="component" value="Chromosome"/>
</dbReference>
<keyword evidence="2" id="KW-1133">Transmembrane helix</keyword>
<organism evidence="3 4">
    <name type="scientific">Naasia aerilata</name>
    <dbReference type="NCBI Taxonomy" id="1162966"/>
    <lineage>
        <taxon>Bacteria</taxon>
        <taxon>Bacillati</taxon>
        <taxon>Actinomycetota</taxon>
        <taxon>Actinomycetes</taxon>
        <taxon>Micrococcales</taxon>
        <taxon>Microbacteriaceae</taxon>
        <taxon>Naasia</taxon>
    </lineage>
</organism>
<accession>A0ABN6XIW2</accession>
<proteinExistence type="predicted"/>
<dbReference type="Gene3D" id="3.60.40.10">
    <property type="entry name" value="PPM-type phosphatase domain"/>
    <property type="match status" value="1"/>
</dbReference>
<sequence>MPTRPWQLAVAPLLTLVASVLDDPASNTWSGGPVFLASMGAALGMSSRELFLLDRGYSRTRWPLAIASGLLAVFYLGRLAAFLLGGQHGDLFTVFFGTSVTTLITMVLLIVVSFSMAALSTEQRGRDLKARASRSSAELAHAAQVQRNLLPPTSPEVPGYEVAGALVPSRGVSGDFFDWRATEDGLAFTVADVMGKGSARR</sequence>
<feature type="transmembrane region" description="Helical" evidence="2">
    <location>
        <begin position="64"/>
        <end position="85"/>
    </location>
</feature>
<feature type="transmembrane region" description="Helical" evidence="2">
    <location>
        <begin position="91"/>
        <end position="119"/>
    </location>
</feature>
<keyword evidence="1" id="KW-0378">Hydrolase</keyword>
<keyword evidence="2" id="KW-0812">Transmembrane</keyword>
<gene>
    <name evidence="3" type="ORF">GCM10025866_07390</name>
</gene>